<sequence>MCRLFACLSPVAALVRIRACQQPSAELADVLPTPLNIANRVPLLGSCAAPRPPLSLGEHVFGYTTHQMQRSSHLPLYRGLKLQPNSNVTSEPDHGQGKACYVRNSAEVANVKGLARSPP</sequence>
<evidence type="ECO:0000256" key="1">
    <source>
        <dbReference type="SAM" id="SignalP"/>
    </source>
</evidence>
<dbReference type="VEuPathDB" id="FungiDB:CHGG_03805"/>
<reference evidence="3" key="1">
    <citation type="journal article" date="2015" name="Genome Announc.">
        <title>Draft genome sequence of the cellulolytic fungus Chaetomium globosum.</title>
        <authorList>
            <person name="Cuomo C.A."/>
            <person name="Untereiner W.A."/>
            <person name="Ma L.-J."/>
            <person name="Grabherr M."/>
            <person name="Birren B.W."/>
        </authorList>
    </citation>
    <scope>NUCLEOTIDE SEQUENCE [LARGE SCALE GENOMIC DNA]</scope>
    <source>
        <strain evidence="3">ATCC 6205 / CBS 148.51 / DSM 1962 / NBRC 6347 / NRRL 1970</strain>
    </source>
</reference>
<feature type="chain" id="PRO_5004208895" evidence="1">
    <location>
        <begin position="20"/>
        <end position="119"/>
    </location>
</feature>
<accession>Q2H341</accession>
<dbReference type="Proteomes" id="UP000001056">
    <property type="component" value="Unassembled WGS sequence"/>
</dbReference>
<name>Q2H341_CHAGB</name>
<organism evidence="2 3">
    <name type="scientific">Chaetomium globosum (strain ATCC 6205 / CBS 148.51 / DSM 1962 / NBRC 6347 / NRRL 1970)</name>
    <name type="common">Soil fungus</name>
    <dbReference type="NCBI Taxonomy" id="306901"/>
    <lineage>
        <taxon>Eukaryota</taxon>
        <taxon>Fungi</taxon>
        <taxon>Dikarya</taxon>
        <taxon>Ascomycota</taxon>
        <taxon>Pezizomycotina</taxon>
        <taxon>Sordariomycetes</taxon>
        <taxon>Sordariomycetidae</taxon>
        <taxon>Sordariales</taxon>
        <taxon>Chaetomiaceae</taxon>
        <taxon>Chaetomium</taxon>
    </lineage>
</organism>
<dbReference type="AlphaFoldDB" id="Q2H341"/>
<dbReference type="EMBL" id="CH408032">
    <property type="protein sequence ID" value="EAQ87186.1"/>
    <property type="molecule type" value="Genomic_DNA"/>
</dbReference>
<dbReference type="HOGENOM" id="CLU_2061226_0_0_1"/>
<evidence type="ECO:0000313" key="3">
    <source>
        <dbReference type="Proteomes" id="UP000001056"/>
    </source>
</evidence>
<dbReference type="InParanoid" id="Q2H341"/>
<keyword evidence="3" id="KW-1185">Reference proteome</keyword>
<evidence type="ECO:0000313" key="2">
    <source>
        <dbReference type="EMBL" id="EAQ87186.1"/>
    </source>
</evidence>
<gene>
    <name evidence="2" type="ORF">CHGG_03805</name>
</gene>
<proteinExistence type="predicted"/>
<protein>
    <submittedName>
        <fullName evidence="2">Uncharacterized protein</fullName>
    </submittedName>
</protein>
<dbReference type="RefSeq" id="XP_001223019.1">
    <property type="nucleotide sequence ID" value="XM_001223018.1"/>
</dbReference>
<keyword evidence="1" id="KW-0732">Signal</keyword>
<feature type="signal peptide" evidence="1">
    <location>
        <begin position="1"/>
        <end position="19"/>
    </location>
</feature>
<dbReference type="GeneID" id="4392834"/>